<evidence type="ECO:0000256" key="6">
    <source>
        <dbReference type="SAM" id="Phobius"/>
    </source>
</evidence>
<feature type="transmembrane region" description="Helical" evidence="6">
    <location>
        <begin position="674"/>
        <end position="693"/>
    </location>
</feature>
<protein>
    <submittedName>
        <fullName evidence="8">ABC transporter permease</fullName>
    </submittedName>
</protein>
<evidence type="ECO:0000256" key="1">
    <source>
        <dbReference type="ARBA" id="ARBA00004651"/>
    </source>
</evidence>
<dbReference type="InterPro" id="IPR038766">
    <property type="entry name" value="Membrane_comp_ABC_pdt"/>
</dbReference>
<reference evidence="8" key="1">
    <citation type="submission" date="2022-06" db="EMBL/GenBank/DDBJ databases">
        <title>Amycolatopsis iheyaensis sp. nov., a new species of the genus Amycolatopsis isolated from soil in Iheya island, Japan.</title>
        <authorList>
            <person name="Ngamcharungchit C."/>
            <person name="Kanto H."/>
            <person name="Take A."/>
            <person name="Intra B."/>
            <person name="Matsumoto A."/>
            <person name="Panbangred W."/>
            <person name="Inahashi Y."/>
        </authorList>
    </citation>
    <scope>NUCLEOTIDE SEQUENCE</scope>
    <source>
        <strain evidence="8">OK19-0408</strain>
    </source>
</reference>
<dbReference type="InterPro" id="IPR003838">
    <property type="entry name" value="ABC3_permease_C"/>
</dbReference>
<dbReference type="EMBL" id="JAMXQV010000034">
    <property type="protein sequence ID" value="MCR6489642.1"/>
    <property type="molecule type" value="Genomic_DNA"/>
</dbReference>
<feature type="transmembrane region" description="Helical" evidence="6">
    <location>
        <begin position="730"/>
        <end position="754"/>
    </location>
</feature>
<dbReference type="PANTHER" id="PTHR30287:SF2">
    <property type="entry name" value="BLL1001 PROTEIN"/>
    <property type="match status" value="1"/>
</dbReference>
<dbReference type="Pfam" id="PF02687">
    <property type="entry name" value="FtsX"/>
    <property type="match status" value="2"/>
</dbReference>
<comment type="caution">
    <text evidence="8">The sequence shown here is derived from an EMBL/GenBank/DDBJ whole genome shotgun (WGS) entry which is preliminary data.</text>
</comment>
<feature type="transmembrane region" description="Helical" evidence="6">
    <location>
        <begin position="21"/>
        <end position="45"/>
    </location>
</feature>
<comment type="subcellular location">
    <subcellularLocation>
        <location evidence="1">Cell membrane</location>
        <topology evidence="1">Multi-pass membrane protein</topology>
    </subcellularLocation>
</comment>
<evidence type="ECO:0000256" key="5">
    <source>
        <dbReference type="ARBA" id="ARBA00023136"/>
    </source>
</evidence>
<dbReference type="PANTHER" id="PTHR30287">
    <property type="entry name" value="MEMBRANE COMPONENT OF PREDICTED ABC SUPERFAMILY METABOLITE UPTAKE TRANSPORTER"/>
    <property type="match status" value="1"/>
</dbReference>
<feature type="transmembrane region" description="Helical" evidence="6">
    <location>
        <begin position="288"/>
        <end position="310"/>
    </location>
</feature>
<proteinExistence type="predicted"/>
<keyword evidence="5 6" id="KW-0472">Membrane</keyword>
<evidence type="ECO:0000256" key="2">
    <source>
        <dbReference type="ARBA" id="ARBA00022475"/>
    </source>
</evidence>
<accession>A0A9X2NKT4</accession>
<evidence type="ECO:0000256" key="4">
    <source>
        <dbReference type="ARBA" id="ARBA00022989"/>
    </source>
</evidence>
<evidence type="ECO:0000256" key="3">
    <source>
        <dbReference type="ARBA" id="ARBA00022692"/>
    </source>
</evidence>
<evidence type="ECO:0000259" key="7">
    <source>
        <dbReference type="Pfam" id="PF02687"/>
    </source>
</evidence>
<dbReference type="AlphaFoldDB" id="A0A9X2NKT4"/>
<keyword evidence="3 6" id="KW-0812">Transmembrane</keyword>
<keyword evidence="4 6" id="KW-1133">Transmembrane helix</keyword>
<dbReference type="Proteomes" id="UP001144096">
    <property type="component" value="Unassembled WGS sequence"/>
</dbReference>
<feature type="transmembrane region" description="Helical" evidence="6">
    <location>
        <begin position="191"/>
        <end position="215"/>
    </location>
</feature>
<gene>
    <name evidence="8" type="ORF">M8542_43190</name>
</gene>
<evidence type="ECO:0000313" key="8">
    <source>
        <dbReference type="EMBL" id="MCR6489642.1"/>
    </source>
</evidence>
<name>A0A9X2NKT4_9PSEU</name>
<sequence>MIRDLALGLRLAVGGGRMSGAALLRLAMTAFGIALAVAVLLPAAAVHHLVGAQSERAAAIKPVIQPRAGVAPLLTYSWYPSVGDDLVRVTAVAATGPNSPVPPGVDRLPAPGELVVSPELTARLASPDGGSIKAYLPGQVVGQLSREGVADAADLTAYYGVPAEQIRAEGDDGKEVYAFGGPYTGIGLSTAMLVIILPIAAVLLLPLLIFVTTASRMGAAQRERRLAALRLIGLDSRQVKRVAAAESLVGAVIGLVAGVGFFAVLRTFVADILPFGLRIFPEDFVPSWPLVVVIVLLVPGLAVGSALFGLRRTLVEPLGVVRQGKPVRRRMWWRWAITAIGVLFLAATLAVGRGDGDTAAGLALAVGSVFLLVGVAALLPWLVEWLAERLNGGSPSWQLAIRRLQLDSGTASRVVSGLVVVLAGAIMAQGVMTSLSDGVRQLKLPDGVAAAPVEVRTNAAHEAEVTRLVASVAGVTATHPAKSITVQTGQEQTYGMVGDCVALKVQANIGDCADGDAFYVAPPGGSVAPTGTVRLQSSSGTGAVNGPEWTVLATLKVVQPADEETVMGGMGSMLITPGALGGLTLPNTSTVVYVSGDGDPQALTDEVAHAVQPLAWNATVSKGADLGDFVARDDQRVESFRSVLITASLFVLAVAAMSLLMLSIEQISERRRPLAALSAAGVPIGVLARGALWQTGIPVVVGVVLAIVSGLGLTAPMLRLAGRPMIIDVPVLLALAGATVAAVLLVTGLTMPLLRQVTRLDTLRSE</sequence>
<evidence type="ECO:0000313" key="9">
    <source>
        <dbReference type="Proteomes" id="UP001144096"/>
    </source>
</evidence>
<feature type="transmembrane region" description="Helical" evidence="6">
    <location>
        <begin position="358"/>
        <end position="383"/>
    </location>
</feature>
<dbReference type="RefSeq" id="WP_257926204.1">
    <property type="nucleotide sequence ID" value="NZ_JAMXQV010000034.1"/>
</dbReference>
<feature type="transmembrane region" description="Helical" evidence="6">
    <location>
        <begin position="247"/>
        <end position="268"/>
    </location>
</feature>
<keyword evidence="2" id="KW-1003">Cell membrane</keyword>
<feature type="transmembrane region" description="Helical" evidence="6">
    <location>
        <begin position="331"/>
        <end position="352"/>
    </location>
</feature>
<organism evidence="8 9">
    <name type="scientific">Amycolatopsis iheyensis</name>
    <dbReference type="NCBI Taxonomy" id="2945988"/>
    <lineage>
        <taxon>Bacteria</taxon>
        <taxon>Bacillati</taxon>
        <taxon>Actinomycetota</taxon>
        <taxon>Actinomycetes</taxon>
        <taxon>Pseudonocardiales</taxon>
        <taxon>Pseudonocardiaceae</taxon>
        <taxon>Amycolatopsis</taxon>
    </lineage>
</organism>
<feature type="transmembrane region" description="Helical" evidence="6">
    <location>
        <begin position="643"/>
        <end position="662"/>
    </location>
</feature>
<feature type="transmembrane region" description="Helical" evidence="6">
    <location>
        <begin position="699"/>
        <end position="718"/>
    </location>
</feature>
<feature type="domain" description="ABC3 transporter permease C-terminal" evidence="7">
    <location>
        <begin position="199"/>
        <end position="312"/>
    </location>
</feature>
<keyword evidence="9" id="KW-1185">Reference proteome</keyword>
<feature type="domain" description="ABC3 transporter permease C-terminal" evidence="7">
    <location>
        <begin position="646"/>
        <end position="750"/>
    </location>
</feature>
<dbReference type="GO" id="GO:0005886">
    <property type="term" value="C:plasma membrane"/>
    <property type="evidence" value="ECO:0007669"/>
    <property type="project" value="UniProtKB-SubCell"/>
</dbReference>